<dbReference type="EMBL" id="PVNL01000087">
    <property type="protein sequence ID" value="PRQ05963.1"/>
    <property type="molecule type" value="Genomic_DNA"/>
</dbReference>
<evidence type="ECO:0000313" key="3">
    <source>
        <dbReference type="Proteomes" id="UP000238823"/>
    </source>
</evidence>
<evidence type="ECO:0000313" key="2">
    <source>
        <dbReference type="EMBL" id="PRQ05963.1"/>
    </source>
</evidence>
<accession>A0A2S9YLJ5</accession>
<organism evidence="2 3">
    <name type="scientific">Enhygromyxa salina</name>
    <dbReference type="NCBI Taxonomy" id="215803"/>
    <lineage>
        <taxon>Bacteria</taxon>
        <taxon>Pseudomonadati</taxon>
        <taxon>Myxococcota</taxon>
        <taxon>Polyangia</taxon>
        <taxon>Nannocystales</taxon>
        <taxon>Nannocystaceae</taxon>
        <taxon>Enhygromyxa</taxon>
    </lineage>
</organism>
<feature type="region of interest" description="Disordered" evidence="1">
    <location>
        <begin position="1"/>
        <end position="20"/>
    </location>
</feature>
<sequence length="512" mass="57507">MSTPDAPQAPEEQLDVGPDPAIEPTRVQSYIYVKPGTFEADRHFYPRVLNAQLHPLVRFFLALSNDRIINRYCHLNPRVSPETLADILNTEPRHFRWSGADLLHVTTEAGRRHMVVVETNSCPSGQKSMPSFEEHDDQLGYRKNLERAFMPLLRGRRLPPGELAVIYDKNPMESSGYAAAMADLFQEPVHLVEFPDVSQRKPGEGSDAEEPRCRFVNGVLEIRDAGDNWVPIRCAFRYVTQRPWNRLPIQTKTVILNPIISCLAGGRNKMVAAKAYDFYNGTLMGTGLGIRTPETMWDVSKREIPLWVQRLGGHAVIKIPYSNAGQGVYTITSKEELDAFMAADYPYERFIVQSLIGNAQWSSQTRAGRLYHVGTIPNKKGNIFVADLRVMVCAGPGGFRPLVIYARRARSPLMSKLGEYSSWDMLGTNLSIKREGGGWDSDTARLLLMDRKDFNLIGVGIDELIEAYIQTVLSTVAIDQMAQRLINKKGALRTKLFRSLNDDDALIAEILG</sequence>
<gene>
    <name evidence="2" type="ORF">ENSA7_43240</name>
</gene>
<evidence type="ECO:0000256" key="1">
    <source>
        <dbReference type="SAM" id="MobiDB-lite"/>
    </source>
</evidence>
<protein>
    <submittedName>
        <fullName evidence="2">Uncharacterized protein</fullName>
    </submittedName>
</protein>
<dbReference type="AlphaFoldDB" id="A0A2S9YLJ5"/>
<reference evidence="2 3" key="1">
    <citation type="submission" date="2018-03" db="EMBL/GenBank/DDBJ databases">
        <title>Draft Genome Sequences of the Obligatory Marine Myxobacteria Enhygromyxa salina SWB007.</title>
        <authorList>
            <person name="Poehlein A."/>
            <person name="Moghaddam J.A."/>
            <person name="Harms H."/>
            <person name="Alanjari M."/>
            <person name="Koenig G.M."/>
            <person name="Daniel R."/>
            <person name="Schaeberle T.F."/>
        </authorList>
    </citation>
    <scope>NUCLEOTIDE SEQUENCE [LARGE SCALE GENOMIC DNA]</scope>
    <source>
        <strain evidence="2 3">SWB007</strain>
    </source>
</reference>
<dbReference type="RefSeq" id="WP_244923868.1">
    <property type="nucleotide sequence ID" value="NZ_PVNL01000087.1"/>
</dbReference>
<dbReference type="Proteomes" id="UP000238823">
    <property type="component" value="Unassembled WGS sequence"/>
</dbReference>
<name>A0A2S9YLJ5_9BACT</name>
<comment type="caution">
    <text evidence="2">The sequence shown here is derived from an EMBL/GenBank/DDBJ whole genome shotgun (WGS) entry which is preliminary data.</text>
</comment>
<proteinExistence type="predicted"/>
<dbReference type="SUPFAM" id="SSF56059">
    <property type="entry name" value="Glutathione synthetase ATP-binding domain-like"/>
    <property type="match status" value="1"/>
</dbReference>